<evidence type="ECO:0000313" key="13">
    <source>
        <dbReference type="EMBL" id="PHT33634.1"/>
    </source>
</evidence>
<reference evidence="14" key="2">
    <citation type="journal article" date="2017" name="J. Anim. Genet.">
        <title>Multiple reference genome sequences of hot pepper reveal the massive evolution of plant disease resistance genes by retroduplication.</title>
        <authorList>
            <person name="Kim S."/>
            <person name="Park J."/>
            <person name="Yeom S.-I."/>
            <person name="Kim Y.-M."/>
            <person name="Seo E."/>
            <person name="Kim K.-T."/>
            <person name="Kim M.-S."/>
            <person name="Lee J.M."/>
            <person name="Cheong K."/>
            <person name="Shin H.-S."/>
            <person name="Kim S.-B."/>
            <person name="Han K."/>
            <person name="Lee J."/>
            <person name="Park M."/>
            <person name="Lee H.-A."/>
            <person name="Lee H.-Y."/>
            <person name="Lee Y."/>
            <person name="Oh S."/>
            <person name="Lee J.H."/>
            <person name="Choi E."/>
            <person name="Choi E."/>
            <person name="Lee S.E."/>
            <person name="Jeon J."/>
            <person name="Kim H."/>
            <person name="Choi G."/>
            <person name="Song H."/>
            <person name="Lee J."/>
            <person name="Lee S.-C."/>
            <person name="Kwon J.-K."/>
            <person name="Lee H.-Y."/>
            <person name="Koo N."/>
            <person name="Hong Y."/>
            <person name="Kim R.W."/>
            <person name="Kang W.-H."/>
            <person name="Huh J.H."/>
            <person name="Kang B.-C."/>
            <person name="Yang T.-J."/>
            <person name="Lee Y.-H."/>
            <person name="Bennetzen J.L."/>
            <person name="Choi D."/>
        </authorList>
    </citation>
    <scope>NUCLEOTIDE SEQUENCE [LARGE SCALE GENOMIC DNA]</scope>
    <source>
        <strain evidence="14">cv. PBC81</strain>
    </source>
</reference>
<evidence type="ECO:0000256" key="9">
    <source>
        <dbReference type="ARBA" id="ARBA00023180"/>
    </source>
</evidence>
<feature type="region of interest" description="Disordered" evidence="10">
    <location>
        <begin position="1"/>
        <end position="23"/>
    </location>
</feature>
<organism evidence="13 14">
    <name type="scientific">Capsicum baccatum</name>
    <name type="common">Peruvian pepper</name>
    <dbReference type="NCBI Taxonomy" id="33114"/>
    <lineage>
        <taxon>Eukaryota</taxon>
        <taxon>Viridiplantae</taxon>
        <taxon>Streptophyta</taxon>
        <taxon>Embryophyta</taxon>
        <taxon>Tracheophyta</taxon>
        <taxon>Spermatophyta</taxon>
        <taxon>Magnoliopsida</taxon>
        <taxon>eudicotyledons</taxon>
        <taxon>Gunneridae</taxon>
        <taxon>Pentapetalae</taxon>
        <taxon>asterids</taxon>
        <taxon>lamiids</taxon>
        <taxon>Solanales</taxon>
        <taxon>Solanaceae</taxon>
        <taxon>Solanoideae</taxon>
        <taxon>Capsiceae</taxon>
        <taxon>Capsicum</taxon>
    </lineage>
</organism>
<reference evidence="13 14" key="1">
    <citation type="journal article" date="2017" name="Genome Biol.">
        <title>New reference genome sequences of hot pepper reveal the massive evolution of plant disease-resistance genes by retroduplication.</title>
        <authorList>
            <person name="Kim S."/>
            <person name="Park J."/>
            <person name="Yeom S.I."/>
            <person name="Kim Y.M."/>
            <person name="Seo E."/>
            <person name="Kim K.T."/>
            <person name="Kim M.S."/>
            <person name="Lee J.M."/>
            <person name="Cheong K."/>
            <person name="Shin H.S."/>
            <person name="Kim S.B."/>
            <person name="Han K."/>
            <person name="Lee J."/>
            <person name="Park M."/>
            <person name="Lee H.A."/>
            <person name="Lee H.Y."/>
            <person name="Lee Y."/>
            <person name="Oh S."/>
            <person name="Lee J.H."/>
            <person name="Choi E."/>
            <person name="Choi E."/>
            <person name="Lee S.E."/>
            <person name="Jeon J."/>
            <person name="Kim H."/>
            <person name="Choi G."/>
            <person name="Song H."/>
            <person name="Lee J."/>
            <person name="Lee S.C."/>
            <person name="Kwon J.K."/>
            <person name="Lee H.Y."/>
            <person name="Koo N."/>
            <person name="Hong Y."/>
            <person name="Kim R.W."/>
            <person name="Kang W.H."/>
            <person name="Huh J.H."/>
            <person name="Kang B.C."/>
            <person name="Yang T.J."/>
            <person name="Lee Y.H."/>
            <person name="Bennetzen J.L."/>
            <person name="Choi D."/>
        </authorList>
    </citation>
    <scope>NUCLEOTIDE SEQUENCE [LARGE SCALE GENOMIC DNA]</scope>
    <source>
        <strain evidence="14">cv. PBC81</strain>
    </source>
</reference>
<dbReference type="GO" id="GO:1902600">
    <property type="term" value="P:proton transmembrane transport"/>
    <property type="evidence" value="ECO:0007669"/>
    <property type="project" value="InterPro"/>
</dbReference>
<accession>A0A2G2VKX4</accession>
<feature type="compositionally biased region" description="Low complexity" evidence="10">
    <location>
        <begin position="1"/>
        <end position="10"/>
    </location>
</feature>
<protein>
    <submittedName>
        <fullName evidence="13">Erlin-2</fullName>
    </submittedName>
</protein>
<dbReference type="EMBL" id="MLFT02000011">
    <property type="protein sequence ID" value="PHT33634.1"/>
    <property type="molecule type" value="Genomic_DNA"/>
</dbReference>
<feature type="domain" description="Band 7" evidence="12">
    <location>
        <begin position="57"/>
        <end position="223"/>
    </location>
</feature>
<dbReference type="Proteomes" id="UP000224567">
    <property type="component" value="Unassembled WGS sequence"/>
</dbReference>
<keyword evidence="5" id="KW-0256">Endoplasmic reticulum</keyword>
<dbReference type="GO" id="GO:0031625">
    <property type="term" value="F:ubiquitin protein ligase binding"/>
    <property type="evidence" value="ECO:0007669"/>
    <property type="project" value="InterPro"/>
</dbReference>
<feature type="transmembrane region" description="Helical" evidence="11">
    <location>
        <begin position="27"/>
        <end position="46"/>
    </location>
</feature>
<evidence type="ECO:0000256" key="1">
    <source>
        <dbReference type="ARBA" id="ARBA00004141"/>
    </source>
</evidence>
<dbReference type="GO" id="GO:0015297">
    <property type="term" value="F:antiporter activity"/>
    <property type="evidence" value="ECO:0007669"/>
    <property type="project" value="InterPro"/>
</dbReference>
<feature type="transmembrane region" description="Helical" evidence="11">
    <location>
        <begin position="521"/>
        <end position="539"/>
    </location>
</feature>
<dbReference type="GO" id="GO:0032933">
    <property type="term" value="P:SREBP signaling pathway"/>
    <property type="evidence" value="ECO:0007669"/>
    <property type="project" value="TreeGrafter"/>
</dbReference>
<gene>
    <name evidence="13" type="ORF">CQW23_25434</name>
</gene>
<evidence type="ECO:0000259" key="12">
    <source>
        <dbReference type="SMART" id="SM00244"/>
    </source>
</evidence>
<dbReference type="SMART" id="SM00244">
    <property type="entry name" value="PHB"/>
    <property type="match status" value="1"/>
</dbReference>
<feature type="transmembrane region" description="Helical" evidence="11">
    <location>
        <begin position="419"/>
        <end position="441"/>
    </location>
</feature>
<keyword evidence="14" id="KW-1185">Reference proteome</keyword>
<comment type="caution">
    <text evidence="13">The sequence shown here is derived from an EMBL/GenBank/DDBJ whole genome shotgun (WGS) entry which is preliminary data.</text>
</comment>
<comment type="similarity">
    <text evidence="3">Belongs to the band 7/mec-2 family.</text>
</comment>
<comment type="subcellular location">
    <subcellularLocation>
        <location evidence="2">Endoplasmic reticulum membrane</location>
        <topology evidence="2">Single-pass type II membrane protein</topology>
    </subcellularLocation>
    <subcellularLocation>
        <location evidence="1">Membrane</location>
        <topology evidence="1">Multi-pass membrane protein</topology>
    </subcellularLocation>
</comment>
<keyword evidence="9" id="KW-0325">Glycoprotein</keyword>
<keyword evidence="6" id="KW-0735">Signal-anchor</keyword>
<dbReference type="GO" id="GO:0005789">
    <property type="term" value="C:endoplasmic reticulum membrane"/>
    <property type="evidence" value="ECO:0007669"/>
    <property type="project" value="UniProtKB-SubCell"/>
</dbReference>
<name>A0A2G2VKX4_CAPBA</name>
<dbReference type="Pfam" id="PF01145">
    <property type="entry name" value="Band_7"/>
    <property type="match status" value="1"/>
</dbReference>
<evidence type="ECO:0000256" key="7">
    <source>
        <dbReference type="ARBA" id="ARBA00022989"/>
    </source>
</evidence>
<dbReference type="PANTHER" id="PTHR15351">
    <property type="entry name" value="ERLIN (ER LIPID RAFT ASSOCIATED PROTEIN) HOMOLOG"/>
    <property type="match status" value="1"/>
</dbReference>
<evidence type="ECO:0000256" key="6">
    <source>
        <dbReference type="ARBA" id="ARBA00022968"/>
    </source>
</evidence>
<dbReference type="SUPFAM" id="SSF117892">
    <property type="entry name" value="Band 7/SPFH domain"/>
    <property type="match status" value="1"/>
</dbReference>
<dbReference type="InterPro" id="IPR036013">
    <property type="entry name" value="Band_7/SPFH_dom_sf"/>
</dbReference>
<feature type="transmembrane region" description="Helical" evidence="11">
    <location>
        <begin position="453"/>
        <end position="475"/>
    </location>
</feature>
<evidence type="ECO:0000256" key="10">
    <source>
        <dbReference type="SAM" id="MobiDB-lite"/>
    </source>
</evidence>
<dbReference type="GO" id="GO:0015485">
    <property type="term" value="F:cholesterol binding"/>
    <property type="evidence" value="ECO:0007669"/>
    <property type="project" value="TreeGrafter"/>
</dbReference>
<dbReference type="Gene3D" id="1.20.1530.20">
    <property type="match status" value="1"/>
</dbReference>
<dbReference type="Gene3D" id="3.30.479.30">
    <property type="entry name" value="Band 7 domain"/>
    <property type="match status" value="1"/>
</dbReference>
<dbReference type="InterPro" id="IPR033294">
    <property type="entry name" value="Erlin1/2"/>
</dbReference>
<dbReference type="InterPro" id="IPR006153">
    <property type="entry name" value="Cation/H_exchanger_TM"/>
</dbReference>
<dbReference type="Pfam" id="PF00999">
    <property type="entry name" value="Na_H_Exchanger"/>
    <property type="match status" value="1"/>
</dbReference>
<evidence type="ECO:0000256" key="11">
    <source>
        <dbReference type="SAM" id="Phobius"/>
    </source>
</evidence>
<dbReference type="FunFam" id="3.30.479.30:FF:000009">
    <property type="entry name" value="Erlin-2 isoform 1"/>
    <property type="match status" value="1"/>
</dbReference>
<dbReference type="OrthoDB" id="77368at2759"/>
<dbReference type="STRING" id="33114.A0A2G2VKX4"/>
<evidence type="ECO:0000256" key="4">
    <source>
        <dbReference type="ARBA" id="ARBA00022692"/>
    </source>
</evidence>
<proteinExistence type="inferred from homology"/>
<sequence>MDAQQQQRQQGIPNRPRHGGDGGGGDFTPILTVLVAFIAIFALVVAPSVSTLNNSLSILHQVPEGHVGVYWRGGALLSSITDPGFHLKLPFITQFEPIQVTLQTDLVRDIPCGTKGGVMINFEKIEVVNRLRKDHVYDTLLNYGVNYDNTWIYDKIHHEINQFCSAHSLQQVYIDMFDQIDEKMKDALQADCTRYAPGIEILSVRITKPSIPESIRRNFENMEQERTKVLIAVERQRVAEKEAETQKKIAISEAERNAHVSKIQMEQKLMEKDSARKQEEIANSMYLAREKSLADASYYRTMKEAEANKLKLTPEFLELRFIEAIANNSKIFFGNKARLIFLLDLSRSPFLSLRYVLYAYKNVISGWYFVGEIRLRSFPRGPEGRLILQTIADIGFMFHLFVLGIQVDPTMLRRAGRTAMLIGASSSAVPVALGGLGSYVLPHLAVIDDTTAHVLPIIAVVNSASYFPVITSLLGNLKILNSEIGRIATLASSINDVSIYVVSTILITLSTSASDSKWNGVLFVVWISTFVLVLTFVIITDEAYVLWLITMLVLTGIIRPLVWYLYDPSRRYSGYRTNSIQYLDPTSELRVQVCIHNEDNVPSIVNLLEASNPSRRRPIAVFVQDAMSVQHFTSIVPYATMHDETYVQSRWTKVLHKAPCSVGILVDRGGQLADNTRILFGHSFFRVTMLYLGGRDDDEALAYCCRMLGHPHIRVNLVWLRQYSRDNMEKSSSMEEESPMIHWFRANNDAVGTTKVLRSLEDSCDLCIVGRDHEKSELTLGINEWIELSRTRIYWRHVSEFGL</sequence>
<dbReference type="InterPro" id="IPR038770">
    <property type="entry name" value="Na+/solute_symporter_sf"/>
</dbReference>
<keyword evidence="7 11" id="KW-1133">Transmembrane helix</keyword>
<evidence type="ECO:0000256" key="3">
    <source>
        <dbReference type="ARBA" id="ARBA00008164"/>
    </source>
</evidence>
<dbReference type="CDD" id="cd03406">
    <property type="entry name" value="SPFH_like_u3"/>
    <property type="match status" value="1"/>
</dbReference>
<evidence type="ECO:0000256" key="8">
    <source>
        <dbReference type="ARBA" id="ARBA00023136"/>
    </source>
</evidence>
<keyword evidence="8 11" id="KW-0472">Membrane</keyword>
<dbReference type="PANTHER" id="PTHR15351:SF3">
    <property type="entry name" value="ERLIN"/>
    <property type="match status" value="1"/>
</dbReference>
<evidence type="ECO:0000256" key="5">
    <source>
        <dbReference type="ARBA" id="ARBA00022824"/>
    </source>
</evidence>
<dbReference type="AlphaFoldDB" id="A0A2G2VKX4"/>
<feature type="transmembrane region" description="Helical" evidence="11">
    <location>
        <begin position="545"/>
        <end position="566"/>
    </location>
</feature>
<evidence type="ECO:0000256" key="2">
    <source>
        <dbReference type="ARBA" id="ARBA00004648"/>
    </source>
</evidence>
<feature type="transmembrane region" description="Helical" evidence="11">
    <location>
        <begin position="386"/>
        <end position="407"/>
    </location>
</feature>
<keyword evidence="4 11" id="KW-0812">Transmembrane</keyword>
<dbReference type="InterPro" id="IPR001107">
    <property type="entry name" value="Band_7"/>
</dbReference>
<evidence type="ECO:0000313" key="14">
    <source>
        <dbReference type="Proteomes" id="UP000224567"/>
    </source>
</evidence>
<dbReference type="GO" id="GO:0032991">
    <property type="term" value="C:protein-containing complex"/>
    <property type="evidence" value="ECO:0007669"/>
    <property type="project" value="UniProtKB-ARBA"/>
</dbReference>